<sequence length="588" mass="67856">MQIYKNKTKLSEIPKPVDWTTIYARKIVTGEIKACKKVIQASERHLNDLKRSEEDPSFGYVFVVEKADHVIRFMEKLPDLSTGAPTTLALFQKFISGSLYGWRSKETGFRRFTKAYISMARKNGKSVLVAGFALYELIYGESPKYDRQIYCTANSKDQARTVYKMVVAQLKKVRSKSKKIKKLTKILKNEVLIEDNESILKALSRDTDNLDSLNVLLGILDEYHTANEDDMMEVLESSQGQQDQPLIIIISTAGFKLNGVMYSVEYPYITDLLDPEKELVNENYFALCYEQEEESEIEDDSTWIKSNPLLEVDKLSKKMMTYLHRKLDEALQKNSIMKTLVKNFNMWQSASEKSFLSGSEWKDCFDKDIPDLHGREVYIGADLSRTRDLSALTWLVPLDKEKHFFMDSKSFIGTKGFGIEGKEQRDMIDYRDLERKGYCEITTKDSGIVDYKRIIEFIDELVTKYNFKVAGIYYDEYSSPSFITELEDKYTLIEVRQGLKTLSPATKQFQIYADEKQIHHSNNPLLNTAINNAIVVETNDAVQINKNKNRNKIDPIAAGINAFTGAQYHEFGRIYRDSEYYKSDNFSF</sequence>
<accession>A0AAW9K7Y1</accession>
<dbReference type="PANTHER" id="PTHR41287">
    <property type="match status" value="1"/>
</dbReference>
<comment type="caution">
    <text evidence="3">The sequence shown here is derived from an EMBL/GenBank/DDBJ whole genome shotgun (WGS) entry which is preliminary data.</text>
</comment>
<reference evidence="3" key="1">
    <citation type="submission" date="2023-08" db="EMBL/GenBank/DDBJ databases">
        <title>Genomic characterization of piscicolin 126 produced by Carnobacterium maltaromaticum CM22 strain isolated from salmon (Salmo salar).</title>
        <authorList>
            <person name="Gonzalez-Gragera E."/>
            <person name="Garcia-Lopez J.D."/>
            <person name="Teso-Perez C."/>
            <person name="Gimenez-Hernandez I."/>
            <person name="Peralta-Sanchez J.M."/>
            <person name="Valdivia E."/>
            <person name="Montalban-Lopez M."/>
            <person name="Martin-Platero A.M."/>
            <person name="Banos A."/>
            <person name="Martinez-Bueno M."/>
        </authorList>
    </citation>
    <scope>NUCLEOTIDE SEQUENCE</scope>
    <source>
        <strain evidence="3">CM22</strain>
    </source>
</reference>
<dbReference type="InterPro" id="IPR027417">
    <property type="entry name" value="P-loop_NTPase"/>
</dbReference>
<evidence type="ECO:0000259" key="1">
    <source>
        <dbReference type="Pfam" id="PF03354"/>
    </source>
</evidence>
<name>A0AAW9K7Y1_CARML</name>
<gene>
    <name evidence="3" type="ORF">RAK27_11820</name>
</gene>
<dbReference type="InterPro" id="IPR046461">
    <property type="entry name" value="TerL_ATPase"/>
</dbReference>
<evidence type="ECO:0000259" key="2">
    <source>
        <dbReference type="Pfam" id="PF20441"/>
    </source>
</evidence>
<dbReference type="GO" id="GO:0004519">
    <property type="term" value="F:endonuclease activity"/>
    <property type="evidence" value="ECO:0007669"/>
    <property type="project" value="InterPro"/>
</dbReference>
<dbReference type="RefSeq" id="WP_322809193.1">
    <property type="nucleotide sequence ID" value="NZ_JAVBVO010000003.1"/>
</dbReference>
<protein>
    <submittedName>
        <fullName evidence="3">Terminase large subunit</fullName>
    </submittedName>
</protein>
<dbReference type="Pfam" id="PF20441">
    <property type="entry name" value="TerL_nuclease"/>
    <property type="match status" value="1"/>
</dbReference>
<feature type="domain" description="Terminase large subunit-like ATPase" evidence="1">
    <location>
        <begin position="91"/>
        <end position="266"/>
    </location>
</feature>
<evidence type="ECO:0000313" key="3">
    <source>
        <dbReference type="EMBL" id="MDZ5759351.1"/>
    </source>
</evidence>
<dbReference type="InterPro" id="IPR005021">
    <property type="entry name" value="Terminase_largesu-like"/>
</dbReference>
<proteinExistence type="predicted"/>
<organism evidence="3 4">
    <name type="scientific">Carnobacterium maltaromaticum</name>
    <name type="common">Carnobacterium piscicola</name>
    <dbReference type="NCBI Taxonomy" id="2751"/>
    <lineage>
        <taxon>Bacteria</taxon>
        <taxon>Bacillati</taxon>
        <taxon>Bacillota</taxon>
        <taxon>Bacilli</taxon>
        <taxon>Lactobacillales</taxon>
        <taxon>Carnobacteriaceae</taxon>
        <taxon>Carnobacterium</taxon>
    </lineage>
</organism>
<dbReference type="Gene3D" id="3.40.50.300">
    <property type="entry name" value="P-loop containing nucleotide triphosphate hydrolases"/>
    <property type="match status" value="1"/>
</dbReference>
<dbReference type="Pfam" id="PF03354">
    <property type="entry name" value="TerL_ATPase"/>
    <property type="match status" value="1"/>
</dbReference>
<dbReference type="InterPro" id="IPR046462">
    <property type="entry name" value="TerL_nuclease"/>
</dbReference>
<feature type="domain" description="Terminase large subunit-like endonuclease" evidence="2">
    <location>
        <begin position="281"/>
        <end position="570"/>
    </location>
</feature>
<evidence type="ECO:0000313" key="4">
    <source>
        <dbReference type="Proteomes" id="UP001290462"/>
    </source>
</evidence>
<dbReference type="Proteomes" id="UP001290462">
    <property type="component" value="Unassembled WGS sequence"/>
</dbReference>
<dbReference type="AlphaFoldDB" id="A0AAW9K7Y1"/>
<dbReference type="EMBL" id="JAVBVO010000003">
    <property type="protein sequence ID" value="MDZ5759351.1"/>
    <property type="molecule type" value="Genomic_DNA"/>
</dbReference>
<dbReference type="PANTHER" id="PTHR41287:SF1">
    <property type="entry name" value="PROTEIN YMFN"/>
    <property type="match status" value="1"/>
</dbReference>